<sequence>MTTSENASDIVVVVHAENSVRGLTKKQLVDIYMGRFKHFPNEEKASPIDFSSGSELRKEFYSALVGKTERSINAYWSVLLFSGRATAPKKVKSVKDVIYSLDADVSSIAYLRAKDVTPDMHVVYRFR</sequence>
<name>A0AA37WL56_9ALTE</name>
<protein>
    <submittedName>
        <fullName evidence="1">Uncharacterized protein</fullName>
    </submittedName>
</protein>
<dbReference type="EMBL" id="BSOT01000007">
    <property type="protein sequence ID" value="GLR72094.1"/>
    <property type="molecule type" value="Genomic_DNA"/>
</dbReference>
<dbReference type="Proteomes" id="UP001156601">
    <property type="component" value="Unassembled WGS sequence"/>
</dbReference>
<accession>A0AA37WL56</accession>
<reference evidence="1" key="2">
    <citation type="submission" date="2023-01" db="EMBL/GenBank/DDBJ databases">
        <title>Draft genome sequence of Agaribacter marinus strain NBRC 110023.</title>
        <authorList>
            <person name="Sun Q."/>
            <person name="Mori K."/>
        </authorList>
    </citation>
    <scope>NUCLEOTIDE SEQUENCE</scope>
    <source>
        <strain evidence="1">NBRC 110023</strain>
    </source>
</reference>
<organism evidence="1 2">
    <name type="scientific">Agaribacter marinus</name>
    <dbReference type="NCBI Taxonomy" id="1431249"/>
    <lineage>
        <taxon>Bacteria</taxon>
        <taxon>Pseudomonadati</taxon>
        <taxon>Pseudomonadota</taxon>
        <taxon>Gammaproteobacteria</taxon>
        <taxon>Alteromonadales</taxon>
        <taxon>Alteromonadaceae</taxon>
        <taxon>Agaribacter</taxon>
    </lineage>
</organism>
<reference evidence="1" key="1">
    <citation type="journal article" date="2014" name="Int. J. Syst. Evol. Microbiol.">
        <title>Complete genome sequence of Corynebacterium casei LMG S-19264T (=DSM 44701T), isolated from a smear-ripened cheese.</title>
        <authorList>
            <consortium name="US DOE Joint Genome Institute (JGI-PGF)"/>
            <person name="Walter F."/>
            <person name="Albersmeier A."/>
            <person name="Kalinowski J."/>
            <person name="Ruckert C."/>
        </authorList>
    </citation>
    <scope>NUCLEOTIDE SEQUENCE</scope>
    <source>
        <strain evidence="1">NBRC 110023</strain>
    </source>
</reference>
<comment type="caution">
    <text evidence="1">The sequence shown here is derived from an EMBL/GenBank/DDBJ whole genome shotgun (WGS) entry which is preliminary data.</text>
</comment>
<dbReference type="SUPFAM" id="SSF53850">
    <property type="entry name" value="Periplasmic binding protein-like II"/>
    <property type="match status" value="1"/>
</dbReference>
<evidence type="ECO:0000313" key="1">
    <source>
        <dbReference type="EMBL" id="GLR72094.1"/>
    </source>
</evidence>
<evidence type="ECO:0000313" key="2">
    <source>
        <dbReference type="Proteomes" id="UP001156601"/>
    </source>
</evidence>
<dbReference type="AlphaFoldDB" id="A0AA37WL56"/>
<dbReference type="Gene3D" id="3.40.190.10">
    <property type="entry name" value="Periplasmic binding protein-like II"/>
    <property type="match status" value="1"/>
</dbReference>
<keyword evidence="2" id="KW-1185">Reference proteome</keyword>
<gene>
    <name evidence="1" type="ORF">GCM10007852_30020</name>
</gene>
<proteinExistence type="predicted"/>